<evidence type="ECO:0000313" key="8">
    <source>
        <dbReference type="Proteomes" id="UP000677054"/>
    </source>
</evidence>
<dbReference type="Pfam" id="PF24780">
    <property type="entry name" value="WD40_MABP1-WDR62_1st"/>
    <property type="match status" value="1"/>
</dbReference>
<feature type="domain" description="MABP1/WDR62 first WD40" evidence="5">
    <location>
        <begin position="119"/>
        <end position="446"/>
    </location>
</feature>
<keyword evidence="1 3" id="KW-0853">WD repeat</keyword>
<dbReference type="InterPro" id="IPR036322">
    <property type="entry name" value="WD40_repeat_dom_sf"/>
</dbReference>
<dbReference type="PANTHER" id="PTHR45589:SF1">
    <property type="entry name" value="WD REPEAT DOMAIN 62, ISOFORM G"/>
    <property type="match status" value="1"/>
</dbReference>
<feature type="repeat" description="WD" evidence="3">
    <location>
        <begin position="762"/>
        <end position="803"/>
    </location>
</feature>
<sequence>MTSIAKENGISSESKAPHVVNGNGTIQTADPKLSKPRYKGGDFILAEGDECLAQLSGMVLRVTCEKPALGIGLIRAIFGKEDKEMRDVPVLGIIFSAAHRKTFVKLERVLGLTVTSNAALDCDPNSGIIAYPAGCTVVLLNPRKNKQTHLLNAGKKAISCLSFSSDGRYLATGETGHMPSVRVWDLQDRLQVAEFTGHKFAINCVAFSPTQKHVVSVGSQHDMIVNVWDWRNNAKVASNKVSSKVKAISFAENGSYFVTVGNRHVKFWYLEHSRGSSKFKEPVPLMGRSAILGEQRNNYFCDVACGRGEMGDSTFAITKSGLLCEFNSRRLLDKWVELRTSSANCLVVGEEYIFIGCADGIVRCFSPLTLQFVTTLPRTHYLGVDVARGLTISHMASQPVNAKYPDAIAVTLDEANHKVTCIYSDHSMYIWDVHDIRRVGKSYSFLFHSACIWGVEVYPVMEGGYKGVLPPGSFMTCSSDDTIRVWNLDPNMANNTLYKRNIYSNDLLKVLYMDSDYTYLCDVNQSFSGSTEKTDSSCDGKNGVRCLCVRPDGKHLASGDRTGNIRIHELQFMDEICKIEAHDAEVLCLEYCKQGQTFLASASRDRLIHLFDVGKDYSLHQTLDDHSSSITAVRFVTAHGEPLLLSCGADKSIIFRRSQQALGQKGGPQYSRFHHVSGKTTLYDMELDLSRKHILTACQDRNIRVYNVSNGKHSKTFKGTLGEEGTLIKLVLDRSGMYIATSCTDKSLCIYDYYNGECMATMFGHSELVTGLRFSNDCRHLISVSGDGCIFIWKIPTEMTQAMTSRLAQLASKHGRRATHSIPRPFGGPGHDLISASAVDLLDQNANDVEESEYRFSIGQLPLWAKKQIAEAHSPPLPMGRGGPELPKGRWAQRIESQAITVRSHYDSDSVIPLPIPQGDSESSKDSSLESSGSEEPDADFIPCPDNYQKITREIPDFEVIPDPYNSIHFSCMLSHY</sequence>
<dbReference type="InterPro" id="IPR001680">
    <property type="entry name" value="WD40_rpt"/>
</dbReference>
<feature type="repeat" description="WD" evidence="3">
    <location>
        <begin position="195"/>
        <end position="238"/>
    </location>
</feature>
<dbReference type="OrthoDB" id="6154712at2759"/>
<evidence type="ECO:0000259" key="6">
    <source>
        <dbReference type="Pfam" id="PF24782"/>
    </source>
</evidence>
<dbReference type="SUPFAM" id="SSF50978">
    <property type="entry name" value="WD40 repeat-like"/>
    <property type="match status" value="2"/>
</dbReference>
<feature type="compositionally biased region" description="Polar residues" evidence="4">
    <location>
        <begin position="1"/>
        <end position="14"/>
    </location>
</feature>
<evidence type="ECO:0000259" key="5">
    <source>
        <dbReference type="Pfam" id="PF24780"/>
    </source>
</evidence>
<reference evidence="7" key="1">
    <citation type="submission" date="2020-11" db="EMBL/GenBank/DDBJ databases">
        <authorList>
            <person name="Tran Van P."/>
        </authorList>
    </citation>
    <scope>NUCLEOTIDE SEQUENCE</scope>
</reference>
<protein>
    <recommendedName>
        <fullName evidence="9">Mitogen-activated protein kinase-binding protein 1</fullName>
    </recommendedName>
</protein>
<feature type="domain" description="MABP1/WDR62 second WD40" evidence="6">
    <location>
        <begin position="452"/>
        <end position="795"/>
    </location>
</feature>
<feature type="region of interest" description="Disordered" evidence="4">
    <location>
        <begin position="909"/>
        <end position="945"/>
    </location>
</feature>
<dbReference type="EMBL" id="LR899661">
    <property type="protein sequence ID" value="CAD7241525.1"/>
    <property type="molecule type" value="Genomic_DNA"/>
</dbReference>
<dbReference type="GO" id="GO:0007099">
    <property type="term" value="P:centriole replication"/>
    <property type="evidence" value="ECO:0007669"/>
    <property type="project" value="TreeGrafter"/>
</dbReference>
<organism evidence="7">
    <name type="scientific">Darwinula stevensoni</name>
    <dbReference type="NCBI Taxonomy" id="69355"/>
    <lineage>
        <taxon>Eukaryota</taxon>
        <taxon>Metazoa</taxon>
        <taxon>Ecdysozoa</taxon>
        <taxon>Arthropoda</taxon>
        <taxon>Crustacea</taxon>
        <taxon>Oligostraca</taxon>
        <taxon>Ostracoda</taxon>
        <taxon>Podocopa</taxon>
        <taxon>Podocopida</taxon>
        <taxon>Darwinulocopina</taxon>
        <taxon>Darwinuloidea</taxon>
        <taxon>Darwinulidae</taxon>
        <taxon>Darwinula</taxon>
    </lineage>
</organism>
<evidence type="ECO:0008006" key="9">
    <source>
        <dbReference type="Google" id="ProtNLM"/>
    </source>
</evidence>
<dbReference type="SMART" id="SM00320">
    <property type="entry name" value="WD40"/>
    <property type="match status" value="11"/>
</dbReference>
<name>A0A7R8X895_9CRUS</name>
<evidence type="ECO:0000256" key="3">
    <source>
        <dbReference type="PROSITE-ProRule" id="PRU00221"/>
    </source>
</evidence>
<proteinExistence type="predicted"/>
<dbReference type="InterPro" id="IPR056161">
    <property type="entry name" value="WD40_MABP1-WDR62_1st"/>
</dbReference>
<dbReference type="AlphaFoldDB" id="A0A7R8X895"/>
<dbReference type="Proteomes" id="UP000677054">
    <property type="component" value="Unassembled WGS sequence"/>
</dbReference>
<dbReference type="PROSITE" id="PS50082">
    <property type="entry name" value="WD_REPEATS_2"/>
    <property type="match status" value="2"/>
</dbReference>
<dbReference type="Pfam" id="PF24782">
    <property type="entry name" value="WD40_MABP1-WDR62_2nd"/>
    <property type="match status" value="1"/>
</dbReference>
<keyword evidence="2" id="KW-0677">Repeat</keyword>
<dbReference type="InterPro" id="IPR056162">
    <property type="entry name" value="WD40_MABP1-WDR62_2nd"/>
</dbReference>
<feature type="region of interest" description="Disordered" evidence="4">
    <location>
        <begin position="1"/>
        <end position="33"/>
    </location>
</feature>
<accession>A0A7R8X895</accession>
<evidence type="ECO:0000256" key="4">
    <source>
        <dbReference type="SAM" id="MobiDB-lite"/>
    </source>
</evidence>
<dbReference type="InterPro" id="IPR052779">
    <property type="entry name" value="WDR62"/>
</dbReference>
<evidence type="ECO:0000256" key="1">
    <source>
        <dbReference type="ARBA" id="ARBA00022574"/>
    </source>
</evidence>
<keyword evidence="8" id="KW-1185">Reference proteome</keyword>
<gene>
    <name evidence="7" type="ORF">DSTB1V02_LOCUS1513</name>
</gene>
<dbReference type="FunFam" id="2.130.10.10:FF:000046">
    <property type="entry name" value="WD repeat-containing protein 62 isoform 1"/>
    <property type="match status" value="1"/>
</dbReference>
<dbReference type="PROSITE" id="PS50294">
    <property type="entry name" value="WD_REPEATS_REGION"/>
    <property type="match status" value="1"/>
</dbReference>
<evidence type="ECO:0000256" key="2">
    <source>
        <dbReference type="ARBA" id="ARBA00022737"/>
    </source>
</evidence>
<dbReference type="Gene3D" id="2.130.10.10">
    <property type="entry name" value="YVTN repeat-like/Quinoprotein amine dehydrogenase"/>
    <property type="match status" value="3"/>
</dbReference>
<dbReference type="PANTHER" id="PTHR45589">
    <property type="entry name" value="WD REPEAT DOMAIN 62, ISOFORM G"/>
    <property type="match status" value="1"/>
</dbReference>
<dbReference type="EMBL" id="CAJPEV010000144">
    <property type="protein sequence ID" value="CAG0881333.1"/>
    <property type="molecule type" value="Genomic_DNA"/>
</dbReference>
<dbReference type="InterPro" id="IPR015943">
    <property type="entry name" value="WD40/YVTN_repeat-like_dom_sf"/>
</dbReference>
<dbReference type="GO" id="GO:0072686">
    <property type="term" value="C:mitotic spindle"/>
    <property type="evidence" value="ECO:0007669"/>
    <property type="project" value="TreeGrafter"/>
</dbReference>
<evidence type="ECO:0000313" key="7">
    <source>
        <dbReference type="EMBL" id="CAD7241525.1"/>
    </source>
</evidence>